<dbReference type="Gene3D" id="3.40.630.30">
    <property type="match status" value="1"/>
</dbReference>
<dbReference type="PROSITE" id="PS51186">
    <property type="entry name" value="GNAT"/>
    <property type="match status" value="1"/>
</dbReference>
<evidence type="ECO:0000259" key="3">
    <source>
        <dbReference type="PROSITE" id="PS51186"/>
    </source>
</evidence>
<proteinExistence type="predicted"/>
<dbReference type="SUPFAM" id="SSF55729">
    <property type="entry name" value="Acyl-CoA N-acyltransferases (Nat)"/>
    <property type="match status" value="1"/>
</dbReference>
<name>A0ABS5ZHH6_9GAMM</name>
<dbReference type="PANTHER" id="PTHR43800">
    <property type="entry name" value="PEPTIDYL-LYSINE N-ACETYLTRANSFERASE YJAB"/>
    <property type="match status" value="1"/>
</dbReference>
<dbReference type="CDD" id="cd04301">
    <property type="entry name" value="NAT_SF"/>
    <property type="match status" value="1"/>
</dbReference>
<keyword evidence="5" id="KW-1185">Reference proteome</keyword>
<dbReference type="Pfam" id="PF13508">
    <property type="entry name" value="Acetyltransf_7"/>
    <property type="match status" value="1"/>
</dbReference>
<sequence length="144" mass="16789">MIKPYTPSDIESVLSIWLEASVQSHTFINRSFWESKINDMRSIYIPQSETYVYNLDSEIVGFISLYQTTLATLFISPNHQGKGFGTQLLSNAKSLRNKLQLAVYKDNHKSTLFYKHNGFQYLYEQTDKHTGFPEIIMSWHNNKL</sequence>
<dbReference type="InterPro" id="IPR016181">
    <property type="entry name" value="Acyl_CoA_acyltransferase"/>
</dbReference>
<feature type="domain" description="N-acetyltransferase" evidence="3">
    <location>
        <begin position="1"/>
        <end position="142"/>
    </location>
</feature>
<evidence type="ECO:0000313" key="5">
    <source>
        <dbReference type="Proteomes" id="UP000690515"/>
    </source>
</evidence>
<dbReference type="PANTHER" id="PTHR43800:SF1">
    <property type="entry name" value="PEPTIDYL-LYSINE N-ACETYLTRANSFERASE YJAB"/>
    <property type="match status" value="1"/>
</dbReference>
<reference evidence="4 5" key="1">
    <citation type="submission" date="2021-04" db="EMBL/GenBank/DDBJ databases">
        <authorList>
            <person name="Pira H."/>
            <person name="Risdian C."/>
            <person name="Wink J."/>
        </authorList>
    </citation>
    <scope>NUCLEOTIDE SEQUENCE [LARGE SCALE GENOMIC DNA]</scope>
    <source>
        <strain evidence="4 5">WH53</strain>
    </source>
</reference>
<dbReference type="Proteomes" id="UP000690515">
    <property type="component" value="Unassembled WGS sequence"/>
</dbReference>
<organism evidence="4 5">
    <name type="scientific">Zooshikella harenae</name>
    <dbReference type="NCBI Taxonomy" id="2827238"/>
    <lineage>
        <taxon>Bacteria</taxon>
        <taxon>Pseudomonadati</taxon>
        <taxon>Pseudomonadota</taxon>
        <taxon>Gammaproteobacteria</taxon>
        <taxon>Oceanospirillales</taxon>
        <taxon>Zooshikellaceae</taxon>
        <taxon>Zooshikella</taxon>
    </lineage>
</organism>
<evidence type="ECO:0000256" key="2">
    <source>
        <dbReference type="ARBA" id="ARBA00023315"/>
    </source>
</evidence>
<accession>A0ABS5ZHH6</accession>
<dbReference type="GO" id="GO:0016746">
    <property type="term" value="F:acyltransferase activity"/>
    <property type="evidence" value="ECO:0007669"/>
    <property type="project" value="UniProtKB-KW"/>
</dbReference>
<protein>
    <submittedName>
        <fullName evidence="4">GNAT family N-acetyltransferase</fullName>
        <ecNumber evidence="4">2.3.1.-</ecNumber>
    </submittedName>
</protein>
<comment type="caution">
    <text evidence="4">The sequence shown here is derived from an EMBL/GenBank/DDBJ whole genome shotgun (WGS) entry which is preliminary data.</text>
</comment>
<dbReference type="RefSeq" id="WP_215820968.1">
    <property type="nucleotide sequence ID" value="NZ_JAGSOY010000047.1"/>
</dbReference>
<evidence type="ECO:0000256" key="1">
    <source>
        <dbReference type="ARBA" id="ARBA00022679"/>
    </source>
</evidence>
<keyword evidence="1 4" id="KW-0808">Transferase</keyword>
<dbReference type="EC" id="2.3.1.-" evidence="4"/>
<gene>
    <name evidence="4" type="ORF">KCG35_16865</name>
</gene>
<dbReference type="EMBL" id="JAGSOY010000047">
    <property type="protein sequence ID" value="MBU2712741.1"/>
    <property type="molecule type" value="Genomic_DNA"/>
</dbReference>
<evidence type="ECO:0000313" key="4">
    <source>
        <dbReference type="EMBL" id="MBU2712741.1"/>
    </source>
</evidence>
<dbReference type="InterPro" id="IPR000182">
    <property type="entry name" value="GNAT_dom"/>
</dbReference>
<keyword evidence="2 4" id="KW-0012">Acyltransferase</keyword>